<organism evidence="1 2">
    <name type="scientific">Venustampulla echinocandica</name>
    <dbReference type="NCBI Taxonomy" id="2656787"/>
    <lineage>
        <taxon>Eukaryota</taxon>
        <taxon>Fungi</taxon>
        <taxon>Dikarya</taxon>
        <taxon>Ascomycota</taxon>
        <taxon>Pezizomycotina</taxon>
        <taxon>Leotiomycetes</taxon>
        <taxon>Helotiales</taxon>
        <taxon>Pleuroascaceae</taxon>
        <taxon>Venustampulla</taxon>
    </lineage>
</organism>
<accession>A0A370U004</accession>
<comment type="caution">
    <text evidence="1">The sequence shown here is derived from an EMBL/GenBank/DDBJ whole genome shotgun (WGS) entry which is preliminary data.</text>
</comment>
<dbReference type="GeneID" id="43593923"/>
<dbReference type="OrthoDB" id="2426273at2759"/>
<dbReference type="EMBL" id="NPIC01000001">
    <property type="protein sequence ID" value="RDL41095.1"/>
    <property type="molecule type" value="Genomic_DNA"/>
</dbReference>
<sequence length="170" mass="19400">MDHLPPVLNPFEPLDIPYLGGTEVGYDGLGYEGYPSRQGWDVDLLKHGDLQGRTILEAAHFLQDWLYFGMLRETLRAVPDDPPLELDGLLRAEQTTKQTLVTTAELADLLQDLYRRLEQLPSTDEYYQRFRNCMLLSCGVWQDLMHLCENEGVSGPQILSHEILLSIQVL</sequence>
<reference evidence="1 2" key="1">
    <citation type="journal article" date="2018" name="IMA Fungus">
        <title>IMA Genome-F 9: Draft genome sequence of Annulohypoxylon stygium, Aspergillus mulundensis, Berkeleyomyces basicola (syn. Thielaviopsis basicola), Ceratocystis smalleyi, two Cercospora beticola strains, Coleophoma cylindrospora, Fusarium fracticaudum, Phialophora cf. hyalina, and Morchella septimelata.</title>
        <authorList>
            <person name="Wingfield B.D."/>
            <person name="Bills G.F."/>
            <person name="Dong Y."/>
            <person name="Huang W."/>
            <person name="Nel W.J."/>
            <person name="Swalarsk-Parry B.S."/>
            <person name="Vaghefi N."/>
            <person name="Wilken P.M."/>
            <person name="An Z."/>
            <person name="de Beer Z.W."/>
            <person name="De Vos L."/>
            <person name="Chen L."/>
            <person name="Duong T.A."/>
            <person name="Gao Y."/>
            <person name="Hammerbacher A."/>
            <person name="Kikkert J.R."/>
            <person name="Li Y."/>
            <person name="Li H."/>
            <person name="Li K."/>
            <person name="Li Q."/>
            <person name="Liu X."/>
            <person name="Ma X."/>
            <person name="Naidoo K."/>
            <person name="Pethybridge S.J."/>
            <person name="Sun J."/>
            <person name="Steenkamp E.T."/>
            <person name="van der Nest M.A."/>
            <person name="van Wyk S."/>
            <person name="Wingfield M.J."/>
            <person name="Xiong C."/>
            <person name="Yue Q."/>
            <person name="Zhang X."/>
        </authorList>
    </citation>
    <scope>NUCLEOTIDE SEQUENCE [LARGE SCALE GENOMIC DNA]</scope>
    <source>
        <strain evidence="1 2">BP 5553</strain>
    </source>
</reference>
<evidence type="ECO:0000313" key="1">
    <source>
        <dbReference type="EMBL" id="RDL41095.1"/>
    </source>
</evidence>
<name>A0A370U004_9HELO</name>
<dbReference type="Proteomes" id="UP000254866">
    <property type="component" value="Unassembled WGS sequence"/>
</dbReference>
<dbReference type="AlphaFoldDB" id="A0A370U004"/>
<proteinExistence type="predicted"/>
<dbReference type="RefSeq" id="XP_031873751.1">
    <property type="nucleotide sequence ID" value="XM_032009697.1"/>
</dbReference>
<protein>
    <submittedName>
        <fullName evidence="1">Uncharacterized protein</fullName>
    </submittedName>
</protein>
<keyword evidence="2" id="KW-1185">Reference proteome</keyword>
<evidence type="ECO:0000313" key="2">
    <source>
        <dbReference type="Proteomes" id="UP000254866"/>
    </source>
</evidence>
<gene>
    <name evidence="1" type="ORF">BP5553_01074</name>
</gene>